<dbReference type="Gene3D" id="3.40.50.720">
    <property type="entry name" value="NAD(P)-binding Rossmann-like Domain"/>
    <property type="match status" value="1"/>
</dbReference>
<sequence>MLERFAASAAELRGREVEIDLVDPCMPGAGRIWSTDESPLLLMNSRARDVTVFTDDSVVMDGPVVPGPTLAEWAEEIRSGHRAAPTASTSLRAEIDEMGADAFASRRVQALYLEWFFGHVLAALPTTVRVHLHREEAVALRRVDASSWRVRLAGGAELPADAVLLALGHTDALPGAADRANAEFARRHGGAWIGPSQARDADLDSLPAGEDVIVRGMGLAFIDLMALLTEGRGGRFEPDPRDGEPGRLVYVPSGREPRLWVGSRRGVPFHSKVRGESEPAGPRDLVHVTAQALDAREDATGHLDYARDVLPLIASEIARAVPELAVDPAVDPAAAWLDDPLRDLVRASAPDTAPDAASDTGPDTEPDDVDRRRALDTVRDEVVSHVEADLAARAVGPATAERALFQTLLRIHGVLAEHLPSSRLTEDSRHRDAGRWFSLFSFVDSGPPPHRLQQLLALERAGVVRFLGPRVRVTTDERTGRFVARGGAGTVVAARALVDAFLPAAALATSASELLRSLVGDEPIGVESASSPGRLAVDDSLRVLGPDGAPHEGLWAVGPGTSELQVGAFARPRTNAPSFRRNDALARALACTLADVGTPHAPRRGRTGTPVLGILGTGKLGTALARTALRRGFHVEVGSRLPDDLVRTALPGARRDEIARLADRADAVILALPLHAALQLDPDDLAGAVVIDATNAWGSADEDALAAARRRAAEGPRSGAPGTSTSELLAAHLRRSAVVKSLNHLGYHDIEELGVTGRAVALAGDDPAARATVAAVLARLGADPVDLGPLARGIDLEPGAALFDGWTTRAQLAHRRSERVAA</sequence>
<dbReference type="Pfam" id="PF03807">
    <property type="entry name" value="F420_oxidored"/>
    <property type="match status" value="1"/>
</dbReference>
<dbReference type="InterPro" id="IPR036291">
    <property type="entry name" value="NAD(P)-bd_dom_sf"/>
</dbReference>
<dbReference type="PANTHER" id="PTHR40254">
    <property type="entry name" value="BLR0577 PROTEIN"/>
    <property type="match status" value="1"/>
</dbReference>
<proteinExistence type="predicted"/>
<protein>
    <submittedName>
        <fullName evidence="4">Nitrogen regulatory protein PII</fullName>
    </submittedName>
</protein>
<dbReference type="SUPFAM" id="SSF51735">
    <property type="entry name" value="NAD(P)-binding Rossmann-fold domains"/>
    <property type="match status" value="1"/>
</dbReference>
<dbReference type="Proteomes" id="UP000195981">
    <property type="component" value="Unassembled WGS sequence"/>
</dbReference>
<evidence type="ECO:0000259" key="2">
    <source>
        <dbReference type="Pfam" id="PF03807"/>
    </source>
</evidence>
<evidence type="ECO:0000313" key="5">
    <source>
        <dbReference type="Proteomes" id="UP000195981"/>
    </source>
</evidence>
<dbReference type="SUPFAM" id="SSF51905">
    <property type="entry name" value="FAD/NAD(P)-binding domain"/>
    <property type="match status" value="1"/>
</dbReference>
<accession>A0A1X6X092</accession>
<reference evidence="4 5" key="1">
    <citation type="submission" date="2017-02" db="EMBL/GenBank/DDBJ databases">
        <authorList>
            <person name="Peterson S.W."/>
        </authorList>
    </citation>
    <scope>NUCLEOTIDE SEQUENCE [LARGE SCALE GENOMIC DNA]</scope>
    <source>
        <strain evidence="4 5">CIP104813</strain>
    </source>
</reference>
<dbReference type="PANTHER" id="PTHR40254:SF1">
    <property type="entry name" value="BLR0577 PROTEIN"/>
    <property type="match status" value="1"/>
</dbReference>
<feature type="region of interest" description="Disordered" evidence="1">
    <location>
        <begin position="350"/>
        <end position="370"/>
    </location>
</feature>
<organism evidence="4 5">
    <name type="scientific">Brachybacterium nesterenkovii</name>
    <dbReference type="NCBI Taxonomy" id="47847"/>
    <lineage>
        <taxon>Bacteria</taxon>
        <taxon>Bacillati</taxon>
        <taxon>Actinomycetota</taxon>
        <taxon>Actinomycetes</taxon>
        <taxon>Micrococcales</taxon>
        <taxon>Dermabacteraceae</taxon>
        <taxon>Brachybacterium</taxon>
    </lineage>
</organism>
<keyword evidence="5" id="KW-1185">Reference proteome</keyword>
<name>A0A1X6X092_9MICO</name>
<dbReference type="InterPro" id="IPR052189">
    <property type="entry name" value="L-asp_N-monooxygenase_NS-form"/>
</dbReference>
<dbReference type="InterPro" id="IPR038732">
    <property type="entry name" value="HpyO/CreE_NAD-binding"/>
</dbReference>
<feature type="domain" description="FAD-dependent urate hydroxylase HpyO/Asp monooxygenase CreE-like FAD/NAD(P)-binding" evidence="3">
    <location>
        <begin position="2"/>
        <end position="169"/>
    </location>
</feature>
<dbReference type="Pfam" id="PF13454">
    <property type="entry name" value="NAD_binding_9"/>
    <property type="match status" value="1"/>
</dbReference>
<dbReference type="InterPro" id="IPR036188">
    <property type="entry name" value="FAD/NAD-bd_sf"/>
</dbReference>
<evidence type="ECO:0000256" key="1">
    <source>
        <dbReference type="SAM" id="MobiDB-lite"/>
    </source>
</evidence>
<evidence type="ECO:0000259" key="3">
    <source>
        <dbReference type="Pfam" id="PF13454"/>
    </source>
</evidence>
<dbReference type="AlphaFoldDB" id="A0A1X6X092"/>
<gene>
    <name evidence="4" type="ORF">FM110_06985</name>
</gene>
<feature type="domain" description="Pyrroline-5-carboxylate reductase catalytic N-terminal" evidence="2">
    <location>
        <begin position="612"/>
        <end position="695"/>
    </location>
</feature>
<feature type="compositionally biased region" description="Low complexity" evidence="1">
    <location>
        <begin position="350"/>
        <end position="361"/>
    </location>
</feature>
<dbReference type="InterPro" id="IPR028939">
    <property type="entry name" value="P5C_Rdtase_cat_N"/>
</dbReference>
<evidence type="ECO:0000313" key="4">
    <source>
        <dbReference type="EMBL" id="SLM91727.1"/>
    </source>
</evidence>
<dbReference type="EMBL" id="FWFG01000062">
    <property type="protein sequence ID" value="SLM91727.1"/>
    <property type="molecule type" value="Genomic_DNA"/>
</dbReference>